<gene>
    <name evidence="6" type="ordered locus">LFE_0251</name>
</gene>
<reference evidence="7" key="2">
    <citation type="submission" date="2012-03" db="EMBL/GenBank/DDBJ databases">
        <title>The complete genome sequence of the pioneer microbe on fresh volcanic deposit, Leptospirillum ferrooxidans strain C2-3.</title>
        <authorList>
            <person name="Fujimura R."/>
            <person name="Sato Y."/>
            <person name="Nishizawa T."/>
            <person name="Nanba K."/>
            <person name="Oshima K."/>
            <person name="Hattori M."/>
            <person name="Kamijo T."/>
            <person name="Ohta H."/>
        </authorList>
    </citation>
    <scope>NUCLEOTIDE SEQUENCE [LARGE SCALE GENOMIC DNA]</scope>
    <source>
        <strain evidence="7">C2-3</strain>
    </source>
</reference>
<dbReference type="eggNOG" id="COG0760">
    <property type="taxonomic scope" value="Bacteria"/>
</dbReference>
<dbReference type="GO" id="GO:0005886">
    <property type="term" value="C:plasma membrane"/>
    <property type="evidence" value="ECO:0007669"/>
    <property type="project" value="UniProtKB-SubCell"/>
</dbReference>
<dbReference type="EMBL" id="AP012342">
    <property type="protein sequence ID" value="BAM05973.1"/>
    <property type="molecule type" value="Genomic_DNA"/>
</dbReference>
<dbReference type="KEGG" id="lfc:LFE_0251"/>
<dbReference type="PANTHER" id="PTHR47529">
    <property type="entry name" value="PEPTIDYL-PROLYL CIS-TRANS ISOMERASE D"/>
    <property type="match status" value="1"/>
</dbReference>
<evidence type="ECO:0000256" key="2">
    <source>
        <dbReference type="ARBA" id="ARBA00022475"/>
    </source>
</evidence>
<accession>I0IL24</accession>
<dbReference type="InterPro" id="IPR052029">
    <property type="entry name" value="PpiD_chaperone"/>
</dbReference>
<reference evidence="6 7" key="1">
    <citation type="journal article" date="2012" name="J. Bacteriol.">
        <title>Complete Genome Sequence of Leptospirillum ferrooxidans Strain C2-3, Isolated from a Fresh Volcanic Ash Deposit on the Island of Miyake, Japan.</title>
        <authorList>
            <person name="Fujimura R."/>
            <person name="Sato Y."/>
            <person name="Nishizawa T."/>
            <person name="Oshima K."/>
            <person name="Kim S.-W."/>
            <person name="Hattori M."/>
            <person name="Kamijo T."/>
            <person name="Ohta H."/>
        </authorList>
    </citation>
    <scope>NUCLEOTIDE SEQUENCE [LARGE SCALE GENOMIC DNA]</scope>
    <source>
        <strain evidence="6 7">C2-3</strain>
    </source>
</reference>
<name>I0IL24_LEPFC</name>
<keyword evidence="3 5" id="KW-0472">Membrane</keyword>
<dbReference type="SUPFAM" id="SSF109998">
    <property type="entry name" value="Triger factor/SurA peptide-binding domain-like"/>
    <property type="match status" value="1"/>
</dbReference>
<dbReference type="Proteomes" id="UP000007382">
    <property type="component" value="Chromosome"/>
</dbReference>
<dbReference type="PATRIC" id="fig|1162668.3.peg.291"/>
<organism evidence="6 7">
    <name type="scientific">Leptospirillum ferrooxidans (strain C2-3)</name>
    <dbReference type="NCBI Taxonomy" id="1162668"/>
    <lineage>
        <taxon>Bacteria</taxon>
        <taxon>Pseudomonadati</taxon>
        <taxon>Nitrospirota</taxon>
        <taxon>Nitrospiria</taxon>
        <taxon>Nitrospirales</taxon>
        <taxon>Nitrospiraceae</taxon>
        <taxon>Leptospirillum</taxon>
    </lineage>
</organism>
<protein>
    <recommendedName>
        <fullName evidence="8">Peptidylprolyl isomerase</fullName>
    </recommendedName>
</protein>
<dbReference type="RefSeq" id="WP_014448466.1">
    <property type="nucleotide sequence ID" value="NC_017094.1"/>
</dbReference>
<dbReference type="STRING" id="1162668.LFE_0251"/>
<evidence type="ECO:0000256" key="3">
    <source>
        <dbReference type="ARBA" id="ARBA00023136"/>
    </source>
</evidence>
<dbReference type="Pfam" id="PF13624">
    <property type="entry name" value="SurA_N_3"/>
    <property type="match status" value="1"/>
</dbReference>
<dbReference type="HOGENOM" id="CLU_1164718_0_0_0"/>
<evidence type="ECO:0000256" key="5">
    <source>
        <dbReference type="SAM" id="Phobius"/>
    </source>
</evidence>
<comment type="subcellular location">
    <subcellularLocation>
        <location evidence="1">Cell membrane</location>
    </subcellularLocation>
</comment>
<dbReference type="OrthoDB" id="9812372at2"/>
<dbReference type="InterPro" id="IPR027304">
    <property type="entry name" value="Trigger_fact/SurA_dom_sf"/>
</dbReference>
<dbReference type="Gene3D" id="1.10.4030.10">
    <property type="entry name" value="Porin chaperone SurA, peptide-binding domain"/>
    <property type="match status" value="1"/>
</dbReference>
<keyword evidence="7" id="KW-1185">Reference proteome</keyword>
<keyword evidence="2" id="KW-1003">Cell membrane</keyword>
<keyword evidence="5" id="KW-1133">Transmembrane helix</keyword>
<evidence type="ECO:0000256" key="4">
    <source>
        <dbReference type="ARBA" id="ARBA00023186"/>
    </source>
</evidence>
<evidence type="ECO:0000313" key="6">
    <source>
        <dbReference type="EMBL" id="BAM05973.1"/>
    </source>
</evidence>
<evidence type="ECO:0000313" key="7">
    <source>
        <dbReference type="Proteomes" id="UP000007382"/>
    </source>
</evidence>
<sequence>MLEMIRKFAIEKPKVLGGLILFIALIFTISMGWWGFANSRSSQGDIVARINGTPIKSTEFARDFSIMKNNYQQMLNGPMGSKILKQLNFPGLVLRNMIYRQLWADEGKKLGLVVSDETIIREISQIPFFMDGTPPRFSKQIYTRFLTGTHQTAKQFEESIRKDLLVQRAQVIVRATAGSPFPQPGSPAPPTASMIDQQKNMLKLEEETVQSFQTQLENSASIKIDQDVLKKVSQALL</sequence>
<dbReference type="PANTHER" id="PTHR47529:SF1">
    <property type="entry name" value="PERIPLASMIC CHAPERONE PPID"/>
    <property type="match status" value="1"/>
</dbReference>
<proteinExistence type="predicted"/>
<keyword evidence="5" id="KW-0812">Transmembrane</keyword>
<keyword evidence="4" id="KW-0143">Chaperone</keyword>
<evidence type="ECO:0008006" key="8">
    <source>
        <dbReference type="Google" id="ProtNLM"/>
    </source>
</evidence>
<evidence type="ECO:0000256" key="1">
    <source>
        <dbReference type="ARBA" id="ARBA00004236"/>
    </source>
</evidence>
<feature type="transmembrane region" description="Helical" evidence="5">
    <location>
        <begin position="15"/>
        <end position="36"/>
    </location>
</feature>
<dbReference type="AlphaFoldDB" id="I0IL24"/>